<evidence type="ECO:0000313" key="5">
    <source>
        <dbReference type="Proteomes" id="UP000315995"/>
    </source>
</evidence>
<dbReference type="Gene3D" id="3.40.50.1820">
    <property type="entry name" value="alpha/beta hydrolase"/>
    <property type="match status" value="1"/>
</dbReference>
<dbReference type="OrthoDB" id="9804723at2"/>
<dbReference type="PANTHER" id="PTHR43798:SF14">
    <property type="entry name" value="SERINE HYDROLASE-LIKE PROTEIN DDB_G0286239"/>
    <property type="match status" value="1"/>
</dbReference>
<dbReference type="RefSeq" id="WP_141199289.1">
    <property type="nucleotide sequence ID" value="NZ_CP041186.1"/>
</dbReference>
<accession>A0A4Y6PWX6</accession>
<proteinExistence type="inferred from homology"/>
<evidence type="ECO:0000259" key="3">
    <source>
        <dbReference type="Pfam" id="PF00561"/>
    </source>
</evidence>
<accession>A0A5B8Y8G6</accession>
<name>A0A4Y6PWX6_PERCE</name>
<dbReference type="InterPro" id="IPR000073">
    <property type="entry name" value="AB_hydrolase_1"/>
</dbReference>
<dbReference type="Proteomes" id="UP000315995">
    <property type="component" value="Chromosome"/>
</dbReference>
<dbReference type="AlphaFoldDB" id="A0A4Y6PWX6"/>
<comment type="similarity">
    <text evidence="1">Belongs to the AB hydrolase superfamily.</text>
</comment>
<evidence type="ECO:0000313" key="4">
    <source>
        <dbReference type="EMBL" id="QDG52828.1"/>
    </source>
</evidence>
<keyword evidence="5" id="KW-1185">Reference proteome</keyword>
<dbReference type="SUPFAM" id="SSF53474">
    <property type="entry name" value="alpha/beta-Hydrolases"/>
    <property type="match status" value="1"/>
</dbReference>
<dbReference type="EMBL" id="CP041186">
    <property type="protein sequence ID" value="QDG52828.1"/>
    <property type="molecule type" value="Genomic_DNA"/>
</dbReference>
<dbReference type="GO" id="GO:0016020">
    <property type="term" value="C:membrane"/>
    <property type="evidence" value="ECO:0007669"/>
    <property type="project" value="TreeGrafter"/>
</dbReference>
<dbReference type="InterPro" id="IPR050266">
    <property type="entry name" value="AB_hydrolase_sf"/>
</dbReference>
<feature type="domain" description="AB hydrolase-1" evidence="3">
    <location>
        <begin position="29"/>
        <end position="272"/>
    </location>
</feature>
<dbReference type="PRINTS" id="PR00111">
    <property type="entry name" value="ABHYDROLASE"/>
</dbReference>
<organism evidence="4 5">
    <name type="scientific">Persicimonas caeni</name>
    <dbReference type="NCBI Taxonomy" id="2292766"/>
    <lineage>
        <taxon>Bacteria</taxon>
        <taxon>Deltaproteobacteria</taxon>
        <taxon>Bradymonadales</taxon>
        <taxon>Bradymonadaceae</taxon>
        <taxon>Persicimonas</taxon>
    </lineage>
</organism>
<evidence type="ECO:0000256" key="2">
    <source>
        <dbReference type="ARBA" id="ARBA00022801"/>
    </source>
</evidence>
<reference evidence="4 5" key="1">
    <citation type="submission" date="2019-06" db="EMBL/GenBank/DDBJ databases">
        <title>Persicimonas caeni gen. nov., sp. nov., a predatory bacterium isolated from solar saltern.</title>
        <authorList>
            <person name="Wang S."/>
        </authorList>
    </citation>
    <scope>NUCLEOTIDE SEQUENCE [LARGE SCALE GENOMIC DNA]</scope>
    <source>
        <strain evidence="4 5">YN101</strain>
    </source>
</reference>
<sequence length="286" mass="31589">MDINSSQNIEIHIPGLEIAAKTWGPEDGKPVLSAHGWLDNAATFDRLAPMLDGLRIVAFDFPGHGRSDHRPPGVTYHFIDWVPIFFDVADALGWQTFSLMCHSMGAAAASLAAGTYPERIERMVLIDGLGPWASPASEAPGQLRKALDERKVLSEKSSRVFNSPEDAVNTVSEVHGLSPANAKLLVDRGLEQLDDGQWRFTYDLFLRGASNLRLTEEQVLAFFGEIECPSLLIRPRSGWPTDAAHMQRRIDAIATLEVFEVEGGHHVHLENPERIVDAVGEFLNPH</sequence>
<dbReference type="PANTHER" id="PTHR43798">
    <property type="entry name" value="MONOACYLGLYCEROL LIPASE"/>
    <property type="match status" value="1"/>
</dbReference>
<dbReference type="GO" id="GO:0016787">
    <property type="term" value="F:hydrolase activity"/>
    <property type="evidence" value="ECO:0007669"/>
    <property type="project" value="UniProtKB-KW"/>
</dbReference>
<evidence type="ECO:0000256" key="1">
    <source>
        <dbReference type="ARBA" id="ARBA00008645"/>
    </source>
</evidence>
<dbReference type="Pfam" id="PF00561">
    <property type="entry name" value="Abhydrolase_1"/>
    <property type="match status" value="1"/>
</dbReference>
<dbReference type="InterPro" id="IPR029058">
    <property type="entry name" value="AB_hydrolase_fold"/>
</dbReference>
<protein>
    <submittedName>
        <fullName evidence="4">Alpha/beta hydrolase</fullName>
    </submittedName>
</protein>
<keyword evidence="2 4" id="KW-0378">Hydrolase</keyword>
<gene>
    <name evidence="4" type="ORF">FIV42_19380</name>
</gene>